<evidence type="ECO:0000259" key="7">
    <source>
        <dbReference type="PROSITE" id="PS51371"/>
    </source>
</evidence>
<dbReference type="RefSeq" id="WP_014244039.1">
    <property type="nucleotide sequence ID" value="NC_016620.1"/>
</dbReference>
<evidence type="ECO:0000256" key="6">
    <source>
        <dbReference type="SAM" id="Phobius"/>
    </source>
</evidence>
<dbReference type="EMBL" id="FQ312005">
    <property type="protein sequence ID" value="CBW26255.1"/>
    <property type="molecule type" value="Genomic_DNA"/>
</dbReference>
<dbReference type="CDD" id="cd02205">
    <property type="entry name" value="CBS_pair_SF"/>
    <property type="match status" value="1"/>
</dbReference>
<name>E1WZR9_HALMS</name>
<feature type="transmembrane region" description="Helical" evidence="6">
    <location>
        <begin position="292"/>
        <end position="308"/>
    </location>
</feature>
<feature type="transmembrane region" description="Helical" evidence="6">
    <location>
        <begin position="350"/>
        <end position="367"/>
    </location>
</feature>
<dbReference type="OrthoDB" id="8617652at2"/>
<protein>
    <submittedName>
        <fullName evidence="8">Na(+)/H(+) antiporter</fullName>
    </submittedName>
</protein>
<keyword evidence="5" id="KW-0129">CBS domain</keyword>
<dbReference type="eggNOG" id="COG0475">
    <property type="taxonomic scope" value="Bacteria"/>
</dbReference>
<evidence type="ECO:0000256" key="5">
    <source>
        <dbReference type="PROSITE-ProRule" id="PRU00703"/>
    </source>
</evidence>
<reference evidence="9" key="1">
    <citation type="journal article" date="2013" name="ISME J.">
        <title>A small predatory core genome in the divergent marine Bacteriovorax marinus SJ and the terrestrial Bdellovibrio bacteriovorus.</title>
        <authorList>
            <person name="Crossman L.C."/>
            <person name="Chen H."/>
            <person name="Cerdeno-Tarraga A.M."/>
            <person name="Brooks K."/>
            <person name="Quail M.A."/>
            <person name="Pineiro S.A."/>
            <person name="Hobley L."/>
            <person name="Sockett R.E."/>
            <person name="Bentley S.D."/>
            <person name="Parkhill J."/>
            <person name="Williams H.N."/>
            <person name="Stine O.C."/>
        </authorList>
    </citation>
    <scope>NUCLEOTIDE SEQUENCE [LARGE SCALE GENOMIC DNA]</scope>
    <source>
        <strain evidence="9">ATCC BAA-682 / DSM 15412 / SJ</strain>
    </source>
</reference>
<dbReference type="Pfam" id="PF00571">
    <property type="entry name" value="CBS"/>
    <property type="match status" value="2"/>
</dbReference>
<dbReference type="InterPro" id="IPR000644">
    <property type="entry name" value="CBS_dom"/>
</dbReference>
<comment type="subcellular location">
    <subcellularLocation>
        <location evidence="1">Membrane</location>
        <topology evidence="1">Multi-pass membrane protein</topology>
    </subcellularLocation>
</comment>
<feature type="domain" description="CBS" evidence="7">
    <location>
        <begin position="518"/>
        <end position="577"/>
    </location>
</feature>
<dbReference type="STRING" id="862908.BMS_1390"/>
<dbReference type="GO" id="GO:0015297">
    <property type="term" value="F:antiporter activity"/>
    <property type="evidence" value="ECO:0007669"/>
    <property type="project" value="InterPro"/>
</dbReference>
<feature type="transmembrane region" description="Helical" evidence="6">
    <location>
        <begin position="101"/>
        <end position="121"/>
    </location>
</feature>
<organism evidence="8 9">
    <name type="scientific">Halobacteriovorax marinus (strain ATCC BAA-682 / DSM 15412 / SJ)</name>
    <name type="common">Bacteriovorax marinus</name>
    <dbReference type="NCBI Taxonomy" id="862908"/>
    <lineage>
        <taxon>Bacteria</taxon>
        <taxon>Pseudomonadati</taxon>
        <taxon>Bdellovibrionota</taxon>
        <taxon>Bacteriovoracia</taxon>
        <taxon>Bacteriovoracales</taxon>
        <taxon>Halobacteriovoraceae</taxon>
        <taxon>Halobacteriovorax</taxon>
    </lineage>
</organism>
<evidence type="ECO:0000256" key="1">
    <source>
        <dbReference type="ARBA" id="ARBA00004141"/>
    </source>
</evidence>
<feature type="transmembrane region" description="Helical" evidence="6">
    <location>
        <begin position="379"/>
        <end position="399"/>
    </location>
</feature>
<feature type="transmembrane region" description="Helical" evidence="6">
    <location>
        <begin position="166"/>
        <end position="188"/>
    </location>
</feature>
<evidence type="ECO:0000256" key="2">
    <source>
        <dbReference type="ARBA" id="ARBA00022692"/>
    </source>
</evidence>
<feature type="transmembrane region" description="Helical" evidence="6">
    <location>
        <begin position="314"/>
        <end position="338"/>
    </location>
</feature>
<gene>
    <name evidence="8" type="ordered locus">BMS_1390</name>
</gene>
<dbReference type="KEGG" id="bmx:BMS_1390"/>
<dbReference type="GO" id="GO:0016020">
    <property type="term" value="C:membrane"/>
    <property type="evidence" value="ECO:0007669"/>
    <property type="project" value="UniProtKB-SubCell"/>
</dbReference>
<evidence type="ECO:0000256" key="3">
    <source>
        <dbReference type="ARBA" id="ARBA00022989"/>
    </source>
</evidence>
<dbReference type="Proteomes" id="UP000008963">
    <property type="component" value="Chromosome"/>
</dbReference>
<dbReference type="AlphaFoldDB" id="E1WZR9"/>
<dbReference type="PROSITE" id="PS51371">
    <property type="entry name" value="CBS"/>
    <property type="match status" value="2"/>
</dbReference>
<dbReference type="eggNOG" id="COG0517">
    <property type="taxonomic scope" value="Bacteria"/>
</dbReference>
<dbReference type="PATRIC" id="fig|862908.3.peg.1322"/>
<feature type="transmembrane region" description="Helical" evidence="6">
    <location>
        <begin position="127"/>
        <end position="145"/>
    </location>
</feature>
<feature type="transmembrane region" description="Helical" evidence="6">
    <location>
        <begin position="64"/>
        <end position="81"/>
    </location>
</feature>
<dbReference type="Pfam" id="PF00999">
    <property type="entry name" value="Na_H_Exchanger"/>
    <property type="match status" value="1"/>
</dbReference>
<feature type="domain" description="CBS" evidence="7">
    <location>
        <begin position="456"/>
        <end position="513"/>
    </location>
</feature>
<keyword evidence="3 6" id="KW-1133">Transmembrane helix</keyword>
<dbReference type="PANTHER" id="PTHR43021">
    <property type="entry name" value="NA(+)/H(+) ANTIPORTER-RELATED"/>
    <property type="match status" value="1"/>
</dbReference>
<evidence type="ECO:0000313" key="9">
    <source>
        <dbReference type="Proteomes" id="UP000008963"/>
    </source>
</evidence>
<feature type="transmembrane region" description="Helical" evidence="6">
    <location>
        <begin position="6"/>
        <end position="28"/>
    </location>
</feature>
<dbReference type="GO" id="GO:1902600">
    <property type="term" value="P:proton transmembrane transport"/>
    <property type="evidence" value="ECO:0007669"/>
    <property type="project" value="InterPro"/>
</dbReference>
<dbReference type="Gene3D" id="1.20.1530.20">
    <property type="match status" value="1"/>
</dbReference>
<sequence>MQTTEAAAAIVENKIPILGLALIAALILGKFSKKLNVPKVTAFIFTGILLGPTGLNLMNSHIAHSFHFLSDIAMGLILFNIGGDFDRDLLQKIGWKNFKEVGLAGLFNLLIVFTLTFLAYSQITGDYKLAVIVAAFLSFVALECAPPTTLLVMKEYNANGPLQRSILTYLALATVVALVGTQIIEVILKILNIWPAKEGVTPLMQLGLLVWSLVGSVVLGFILGFFLSYWEQKEKKSSEFLMLVGSTILFGQTLSHFLKTDPLIISTVIGFTVVNSTTSGKEIHKGINEMGLSIYAIFFILAGAHINLREFTPAVLMMAIVYVLSRTFAFYFGSILTGKMIDSFAPKSKYFGLSTLSHAGIALAIVSKIMPIDTPSSNLLVTIIMSSIFVFEILGPLCLKYSLFQSGEVKGAKGDEKNYMKKTSVSVGQLMDNLQENLNIKKEVNEDLKREIKHFIKTDIISVKEKTSILNVQKFVYQHSFPYYPVVDEKSKFLGVIDLTQLMELSQEDENSFITATAITITFPTIHSSSSLEEVVQFFEGHQYHTIPVVHQTSGELLGSINRKDIMQAISDQKTQTIVE</sequence>
<keyword evidence="2 6" id="KW-0812">Transmembrane</keyword>
<evidence type="ECO:0000256" key="4">
    <source>
        <dbReference type="ARBA" id="ARBA00023136"/>
    </source>
</evidence>
<dbReference type="SUPFAM" id="SSF54631">
    <property type="entry name" value="CBS-domain pair"/>
    <property type="match status" value="1"/>
</dbReference>
<dbReference type="HOGENOM" id="CLU_031031_2_1_7"/>
<keyword evidence="9" id="KW-1185">Reference proteome</keyword>
<dbReference type="Gene3D" id="3.10.580.10">
    <property type="entry name" value="CBS-domain"/>
    <property type="match status" value="2"/>
</dbReference>
<proteinExistence type="predicted"/>
<accession>E1WZR9</accession>
<dbReference type="InterPro" id="IPR046342">
    <property type="entry name" value="CBS_dom_sf"/>
</dbReference>
<dbReference type="InterPro" id="IPR038770">
    <property type="entry name" value="Na+/solute_symporter_sf"/>
</dbReference>
<feature type="transmembrane region" description="Helical" evidence="6">
    <location>
        <begin position="208"/>
        <end position="228"/>
    </location>
</feature>
<dbReference type="PANTHER" id="PTHR43021:SF2">
    <property type="entry name" value="CATION_H+ EXCHANGER DOMAIN-CONTAINING PROTEIN"/>
    <property type="match status" value="1"/>
</dbReference>
<evidence type="ECO:0000313" key="8">
    <source>
        <dbReference type="EMBL" id="CBW26255.1"/>
    </source>
</evidence>
<dbReference type="InterPro" id="IPR006153">
    <property type="entry name" value="Cation/H_exchanger_TM"/>
</dbReference>
<keyword evidence="4 6" id="KW-0472">Membrane</keyword>
<dbReference type="SMART" id="SM00116">
    <property type="entry name" value="CBS"/>
    <property type="match status" value="2"/>
</dbReference>